<dbReference type="Proteomes" id="UP001168990">
    <property type="component" value="Unassembled WGS sequence"/>
</dbReference>
<keyword evidence="4 12" id="KW-1133">Transmembrane helix</keyword>
<evidence type="ECO:0000256" key="1">
    <source>
        <dbReference type="ARBA" id="ARBA00004141"/>
    </source>
</evidence>
<feature type="transmembrane region" description="Helical" evidence="12">
    <location>
        <begin position="124"/>
        <end position="142"/>
    </location>
</feature>
<keyword evidence="15" id="KW-1185">Reference proteome</keyword>
<dbReference type="PROSITE" id="PS00237">
    <property type="entry name" value="G_PROTEIN_RECEP_F1_1"/>
    <property type="match status" value="1"/>
</dbReference>
<keyword evidence="10" id="KW-0716">Sensory transduction</keyword>
<protein>
    <recommendedName>
        <fullName evidence="13">G-protein coupled receptors family 1 profile domain-containing protein</fullName>
    </recommendedName>
</protein>
<keyword evidence="8" id="KW-0325">Glycoprotein</keyword>
<dbReference type="GO" id="GO:0004930">
    <property type="term" value="F:G protein-coupled receptor activity"/>
    <property type="evidence" value="ECO:0007669"/>
    <property type="project" value="UniProtKB-KW"/>
</dbReference>
<evidence type="ECO:0000256" key="11">
    <source>
        <dbReference type="RuleBase" id="RU000688"/>
    </source>
</evidence>
<dbReference type="InterPro" id="IPR050125">
    <property type="entry name" value="GPCR_opsins"/>
</dbReference>
<dbReference type="InterPro" id="IPR000276">
    <property type="entry name" value="GPCR_Rhodpsn"/>
</dbReference>
<feature type="transmembrane region" description="Helical" evidence="12">
    <location>
        <begin position="258"/>
        <end position="282"/>
    </location>
</feature>
<dbReference type="PROSITE" id="PS50262">
    <property type="entry name" value="G_PROTEIN_RECEP_F1_2"/>
    <property type="match status" value="1"/>
</dbReference>
<evidence type="ECO:0000256" key="6">
    <source>
        <dbReference type="ARBA" id="ARBA00023136"/>
    </source>
</evidence>
<comment type="similarity">
    <text evidence="2 11">Belongs to the G-protein coupled receptor 1 family.</text>
</comment>
<dbReference type="Pfam" id="PF00001">
    <property type="entry name" value="7tm_1"/>
    <property type="match status" value="1"/>
</dbReference>
<evidence type="ECO:0000313" key="15">
    <source>
        <dbReference type="Proteomes" id="UP001168990"/>
    </source>
</evidence>
<dbReference type="AlphaFoldDB" id="A0AA39EV75"/>
<evidence type="ECO:0000256" key="10">
    <source>
        <dbReference type="ARBA" id="ARBA00023305"/>
    </source>
</evidence>
<keyword evidence="9 11" id="KW-0807">Transducer</keyword>
<dbReference type="InterPro" id="IPR017452">
    <property type="entry name" value="GPCR_Rhodpsn_7TM"/>
</dbReference>
<feature type="transmembrane region" description="Helical" evidence="12">
    <location>
        <begin position="20"/>
        <end position="41"/>
    </location>
</feature>
<evidence type="ECO:0000256" key="7">
    <source>
        <dbReference type="ARBA" id="ARBA00023170"/>
    </source>
</evidence>
<dbReference type="SUPFAM" id="SSF81321">
    <property type="entry name" value="Family A G protein-coupled receptor-like"/>
    <property type="match status" value="1"/>
</dbReference>
<dbReference type="Gene3D" id="1.20.1070.10">
    <property type="entry name" value="Rhodopsin 7-helix transmembrane proteins"/>
    <property type="match status" value="1"/>
</dbReference>
<evidence type="ECO:0000256" key="9">
    <source>
        <dbReference type="ARBA" id="ARBA00023224"/>
    </source>
</evidence>
<dbReference type="GO" id="GO:0016020">
    <property type="term" value="C:membrane"/>
    <property type="evidence" value="ECO:0007669"/>
    <property type="project" value="UniProtKB-SubCell"/>
</dbReference>
<keyword evidence="7 11" id="KW-0675">Receptor</keyword>
<evidence type="ECO:0000256" key="4">
    <source>
        <dbReference type="ARBA" id="ARBA00022989"/>
    </source>
</evidence>
<feature type="transmembrane region" description="Helical" evidence="12">
    <location>
        <begin position="228"/>
        <end position="252"/>
    </location>
</feature>
<accession>A0AA39EV75</accession>
<feature type="transmembrane region" description="Helical" evidence="12">
    <location>
        <begin position="180"/>
        <end position="207"/>
    </location>
</feature>
<organism evidence="14 15">
    <name type="scientific">Microctonus aethiopoides</name>
    <dbReference type="NCBI Taxonomy" id="144406"/>
    <lineage>
        <taxon>Eukaryota</taxon>
        <taxon>Metazoa</taxon>
        <taxon>Ecdysozoa</taxon>
        <taxon>Arthropoda</taxon>
        <taxon>Hexapoda</taxon>
        <taxon>Insecta</taxon>
        <taxon>Pterygota</taxon>
        <taxon>Neoptera</taxon>
        <taxon>Endopterygota</taxon>
        <taxon>Hymenoptera</taxon>
        <taxon>Apocrita</taxon>
        <taxon>Ichneumonoidea</taxon>
        <taxon>Braconidae</taxon>
        <taxon>Euphorinae</taxon>
        <taxon>Microctonus</taxon>
    </lineage>
</organism>
<keyword evidence="3 11" id="KW-0812">Transmembrane</keyword>
<evidence type="ECO:0000259" key="13">
    <source>
        <dbReference type="PROSITE" id="PS50262"/>
    </source>
</evidence>
<dbReference type="GO" id="GO:0007601">
    <property type="term" value="P:visual perception"/>
    <property type="evidence" value="ECO:0007669"/>
    <property type="project" value="UniProtKB-KW"/>
</dbReference>
<reference evidence="14" key="1">
    <citation type="journal article" date="2023" name="bioRxiv">
        <title>Scaffold-level genome assemblies of two parasitoid biocontrol wasps reveal the parthenogenesis mechanism and an associated novel virus.</title>
        <authorList>
            <person name="Inwood S."/>
            <person name="Skelly J."/>
            <person name="Guhlin J."/>
            <person name="Harrop T."/>
            <person name="Goldson S."/>
            <person name="Dearden P."/>
        </authorList>
    </citation>
    <scope>NUCLEOTIDE SEQUENCE</scope>
    <source>
        <strain evidence="14">Irish</strain>
        <tissue evidence="14">Whole body</tissue>
    </source>
</reference>
<name>A0AA39EV75_9HYME</name>
<evidence type="ECO:0000256" key="8">
    <source>
        <dbReference type="ARBA" id="ARBA00023180"/>
    </source>
</evidence>
<reference evidence="14" key="2">
    <citation type="submission" date="2023-03" db="EMBL/GenBank/DDBJ databases">
        <authorList>
            <person name="Inwood S.N."/>
            <person name="Skelly J.G."/>
            <person name="Guhlin J."/>
            <person name="Harrop T.W.R."/>
            <person name="Goldson S.G."/>
            <person name="Dearden P.K."/>
        </authorList>
    </citation>
    <scope>NUCLEOTIDE SEQUENCE</scope>
    <source>
        <strain evidence="14">Irish</strain>
        <tissue evidence="14">Whole body</tissue>
    </source>
</reference>
<feature type="transmembrane region" description="Helical" evidence="12">
    <location>
        <begin position="90"/>
        <end position="112"/>
    </location>
</feature>
<dbReference type="CDD" id="cd14969">
    <property type="entry name" value="7tmA_Opsins_type2_animals"/>
    <property type="match status" value="1"/>
</dbReference>
<evidence type="ECO:0000256" key="2">
    <source>
        <dbReference type="ARBA" id="ARBA00010663"/>
    </source>
</evidence>
<dbReference type="PANTHER" id="PTHR24240">
    <property type="entry name" value="OPSIN"/>
    <property type="match status" value="1"/>
</dbReference>
<gene>
    <name evidence="14" type="ORF">PV328_009226</name>
</gene>
<keyword evidence="5 11" id="KW-0297">G-protein coupled receptor</keyword>
<dbReference type="EMBL" id="JAQQBS010001424">
    <property type="protein sequence ID" value="KAK0158192.1"/>
    <property type="molecule type" value="Genomic_DNA"/>
</dbReference>
<evidence type="ECO:0000256" key="5">
    <source>
        <dbReference type="ARBA" id="ARBA00023040"/>
    </source>
</evidence>
<dbReference type="PRINTS" id="PR00237">
    <property type="entry name" value="GPCRRHODOPSN"/>
</dbReference>
<keyword evidence="6 12" id="KW-0472">Membrane</keyword>
<evidence type="ECO:0000256" key="12">
    <source>
        <dbReference type="SAM" id="Phobius"/>
    </source>
</evidence>
<feature type="transmembrane region" description="Helical" evidence="12">
    <location>
        <begin position="53"/>
        <end position="78"/>
    </location>
</feature>
<proteinExistence type="inferred from homology"/>
<evidence type="ECO:0000256" key="3">
    <source>
        <dbReference type="ARBA" id="ARBA00022692"/>
    </source>
</evidence>
<comment type="subcellular location">
    <subcellularLocation>
        <location evidence="1">Membrane</location>
        <topology evidence="1">Multi-pass membrane protein</topology>
    </subcellularLocation>
</comment>
<keyword evidence="10" id="KW-0844">Vision</keyword>
<evidence type="ECO:0000313" key="14">
    <source>
        <dbReference type="EMBL" id="KAK0158192.1"/>
    </source>
</evidence>
<comment type="caution">
    <text evidence="14">The sequence shown here is derived from an EMBL/GenBank/DDBJ whole genome shotgun (WGS) entry which is preliminary data.</text>
</comment>
<sequence length="319" mass="35625">MDFLPSSQRMHRIGYTLSAIVLAIIGFIGFWANFIVLFVIVKDSRILWTPINVILVNLTIQDLLVAILGNPLAFMSALDIGWYWDSATCLWYAWLMSTLGLGSIGSLTVMAVERWILISRPMKAFSIKTAAFSAGVVWIYALSMSLPPLFGWGKYGPEAANISCSVSWEIHDPSSNNQSYITFLFIFGLVIPVIIITASYSAIIYSLKQVRKRIGPRGKRELKILKMVAIMIIAFLIAWTPYSILALAVQFFNYHPSLALSVLPSLFAKTSICYNPIIYAGLNDQFLKSLKKIFGIKTDEREVKDTTSNKTANVVSTKL</sequence>
<feature type="domain" description="G-protein coupled receptors family 1 profile" evidence="13">
    <location>
        <begin position="32"/>
        <end position="279"/>
    </location>
</feature>